<dbReference type="GO" id="GO:0008170">
    <property type="term" value="F:N-methyltransferase activity"/>
    <property type="evidence" value="ECO:0007669"/>
    <property type="project" value="UniProtKB-ARBA"/>
</dbReference>
<comment type="caution">
    <text evidence="2">The sequence shown here is derived from an EMBL/GenBank/DDBJ whole genome shotgun (WGS) entry which is preliminary data.</text>
</comment>
<gene>
    <name evidence="2" type="ORF">EV215_0608</name>
</gene>
<dbReference type="InterPro" id="IPR007848">
    <property type="entry name" value="Small_mtfrase_dom"/>
</dbReference>
<evidence type="ECO:0000313" key="3">
    <source>
        <dbReference type="Proteomes" id="UP000294678"/>
    </source>
</evidence>
<dbReference type="Gene3D" id="3.40.50.150">
    <property type="entry name" value="Vaccinia Virus protein VP39"/>
    <property type="match status" value="1"/>
</dbReference>
<accession>A0AA46E071</accession>
<evidence type="ECO:0000259" key="1">
    <source>
        <dbReference type="Pfam" id="PF05175"/>
    </source>
</evidence>
<dbReference type="Pfam" id="PF05175">
    <property type="entry name" value="MTS"/>
    <property type="match status" value="1"/>
</dbReference>
<dbReference type="GO" id="GO:0003676">
    <property type="term" value="F:nucleic acid binding"/>
    <property type="evidence" value="ECO:0007669"/>
    <property type="project" value="InterPro"/>
</dbReference>
<dbReference type="PANTHER" id="PTHR47739">
    <property type="entry name" value="TRNA1(VAL) (ADENINE(37)-N6)-METHYLTRANSFERASE"/>
    <property type="match status" value="1"/>
</dbReference>
<dbReference type="PANTHER" id="PTHR47739:SF1">
    <property type="entry name" value="TRNA1(VAL) (ADENINE(37)-N6)-METHYLTRANSFERASE"/>
    <property type="match status" value="1"/>
</dbReference>
<feature type="domain" description="Methyltransferase small" evidence="1">
    <location>
        <begin position="34"/>
        <end position="137"/>
    </location>
</feature>
<organism evidence="2 3">
    <name type="scientific">Hypnocyclicus thermotrophus</name>
    <dbReference type="NCBI Taxonomy" id="1627895"/>
    <lineage>
        <taxon>Bacteria</taxon>
        <taxon>Fusobacteriati</taxon>
        <taxon>Fusobacteriota</taxon>
        <taxon>Fusobacteriia</taxon>
        <taxon>Fusobacteriales</taxon>
        <taxon>Fusobacteriaceae</taxon>
        <taxon>Hypnocyclicus</taxon>
    </lineage>
</organism>
<dbReference type="GO" id="GO:0032259">
    <property type="term" value="P:methylation"/>
    <property type="evidence" value="ECO:0007669"/>
    <property type="project" value="InterPro"/>
</dbReference>
<name>A0AA46E071_9FUSO</name>
<keyword evidence="3" id="KW-1185">Reference proteome</keyword>
<dbReference type="InterPro" id="IPR002052">
    <property type="entry name" value="DNA_methylase_N6_adenine_CS"/>
</dbReference>
<dbReference type="CDD" id="cd02440">
    <property type="entry name" value="AdoMet_MTases"/>
    <property type="match status" value="1"/>
</dbReference>
<dbReference type="GO" id="GO:0008757">
    <property type="term" value="F:S-adenosylmethionine-dependent methyltransferase activity"/>
    <property type="evidence" value="ECO:0007669"/>
    <property type="project" value="UniProtKB-ARBA"/>
</dbReference>
<dbReference type="InterPro" id="IPR050210">
    <property type="entry name" value="tRNA_Adenine-N(6)_MTase"/>
</dbReference>
<dbReference type="PROSITE" id="PS00092">
    <property type="entry name" value="N6_MTASE"/>
    <property type="match status" value="1"/>
</dbReference>
<dbReference type="RefSeq" id="WP_134112508.1">
    <property type="nucleotide sequence ID" value="NZ_SOBG01000002.1"/>
</dbReference>
<dbReference type="EMBL" id="SOBG01000002">
    <property type="protein sequence ID" value="TDT71916.1"/>
    <property type="molecule type" value="Genomic_DNA"/>
</dbReference>
<dbReference type="InterPro" id="IPR029063">
    <property type="entry name" value="SAM-dependent_MTases_sf"/>
</dbReference>
<dbReference type="SUPFAM" id="SSF53335">
    <property type="entry name" value="S-adenosyl-L-methionine-dependent methyltransferases"/>
    <property type="match status" value="1"/>
</dbReference>
<dbReference type="AlphaFoldDB" id="A0AA46E071"/>
<reference evidence="2 3" key="1">
    <citation type="submission" date="2019-03" db="EMBL/GenBank/DDBJ databases">
        <title>Genomic Encyclopedia of Type Strains, Phase IV (KMG-IV): sequencing the most valuable type-strain genomes for metagenomic binning, comparative biology and taxonomic classification.</title>
        <authorList>
            <person name="Goeker M."/>
        </authorList>
    </citation>
    <scope>NUCLEOTIDE SEQUENCE [LARGE SCALE GENOMIC DNA]</scope>
    <source>
        <strain evidence="2 3">DSM 100055</strain>
    </source>
</reference>
<evidence type="ECO:0000313" key="2">
    <source>
        <dbReference type="EMBL" id="TDT71916.1"/>
    </source>
</evidence>
<dbReference type="Proteomes" id="UP000294678">
    <property type="component" value="Unassembled WGS sequence"/>
</dbReference>
<protein>
    <submittedName>
        <fullName evidence="2">tRNA1(Val) A37 N6-methylase TrmN6</fullName>
    </submittedName>
</protein>
<proteinExistence type="predicted"/>
<sequence length="241" mass="28223">MSFIENDETLDTLQKVNKKIIQKKKGFRFGVDAVLLANNIKIDKPSKILDIGTGTAIIPLLISNNKNIEYIDAIEIQDEIANMAKRSIEYNSLENLINIYNIDIKEFKKNKKYDIIITNPPYMKCETSNISSNIIKAISRHEIKLTLDNLLQSVREHLTLNGSFYLIYRTNRFYEVITKLENYKLYPKEIRFVYTKQNNKNSDLFILKSIKGKKGDFKVLEPLYIFDKKGEYSTEVKTYYY</sequence>